<dbReference type="EMBL" id="CAJVPJ010001787">
    <property type="protein sequence ID" value="CAG8603633.1"/>
    <property type="molecule type" value="Genomic_DNA"/>
</dbReference>
<gene>
    <name evidence="1" type="ORF">POCULU_LOCUS7596</name>
</gene>
<evidence type="ECO:0000313" key="2">
    <source>
        <dbReference type="Proteomes" id="UP000789572"/>
    </source>
</evidence>
<protein>
    <submittedName>
        <fullName evidence="1">4250_t:CDS:1</fullName>
    </submittedName>
</protein>
<keyword evidence="2" id="KW-1185">Reference proteome</keyword>
<accession>A0A9N9CHJ8</accession>
<dbReference type="OrthoDB" id="2434974at2759"/>
<comment type="caution">
    <text evidence="1">The sequence shown here is derived from an EMBL/GenBank/DDBJ whole genome shotgun (WGS) entry which is preliminary data.</text>
</comment>
<sequence length="149" mass="16842">MADIKKVEYLRNSNGRAVKTAEALQPQLAAKMGLLPGMGVYKFFRVIYAERELAGCFASDKNGNCRLKKEVKKFLKTDEPAKENETGKISPVQLIKKCLRYASKKAYAAWQAFIKPLISKVDLPAFTKFADYQPSDEHFAKFDELARCP</sequence>
<dbReference type="AlphaFoldDB" id="A0A9N9CHJ8"/>
<organism evidence="1 2">
    <name type="scientific">Paraglomus occultum</name>
    <dbReference type="NCBI Taxonomy" id="144539"/>
    <lineage>
        <taxon>Eukaryota</taxon>
        <taxon>Fungi</taxon>
        <taxon>Fungi incertae sedis</taxon>
        <taxon>Mucoromycota</taxon>
        <taxon>Glomeromycotina</taxon>
        <taxon>Glomeromycetes</taxon>
        <taxon>Paraglomerales</taxon>
        <taxon>Paraglomeraceae</taxon>
        <taxon>Paraglomus</taxon>
    </lineage>
</organism>
<dbReference type="Proteomes" id="UP000789572">
    <property type="component" value="Unassembled WGS sequence"/>
</dbReference>
<evidence type="ECO:0000313" key="1">
    <source>
        <dbReference type="EMBL" id="CAG8603633.1"/>
    </source>
</evidence>
<reference evidence="1" key="1">
    <citation type="submission" date="2021-06" db="EMBL/GenBank/DDBJ databases">
        <authorList>
            <person name="Kallberg Y."/>
            <person name="Tangrot J."/>
            <person name="Rosling A."/>
        </authorList>
    </citation>
    <scope>NUCLEOTIDE SEQUENCE</scope>
    <source>
        <strain evidence="1">IA702</strain>
    </source>
</reference>
<name>A0A9N9CHJ8_9GLOM</name>
<proteinExistence type="predicted"/>